<dbReference type="PANTHER" id="PTHR38588:SF1">
    <property type="entry name" value="BLL0334 PROTEIN"/>
    <property type="match status" value="1"/>
</dbReference>
<dbReference type="InterPro" id="IPR023393">
    <property type="entry name" value="START-like_dom_sf"/>
</dbReference>
<evidence type="ECO:0000313" key="1">
    <source>
        <dbReference type="EMBL" id="SMB22010.1"/>
    </source>
</evidence>
<reference evidence="1" key="1">
    <citation type="submission" date="2017-03" db="EMBL/GenBank/DDBJ databases">
        <authorList>
            <consortium name="AG Boll"/>
        </authorList>
    </citation>
    <scope>NUCLEOTIDE SEQUENCE [LARGE SCALE GENOMIC DNA]</scope>
    <source>
        <strain evidence="1">Chol</strain>
    </source>
</reference>
<dbReference type="Gene3D" id="3.30.530.20">
    <property type="match status" value="1"/>
</dbReference>
<dbReference type="CDD" id="cd07823">
    <property type="entry name" value="SRPBCC_5"/>
    <property type="match status" value="1"/>
</dbReference>
<dbReference type="SUPFAM" id="SSF55961">
    <property type="entry name" value="Bet v1-like"/>
    <property type="match status" value="1"/>
</dbReference>
<gene>
    <name evidence="1" type="ORF">SDENCHOL_10470</name>
</gene>
<dbReference type="AlphaFoldDB" id="A0A7Z7HPW9"/>
<proteinExistence type="predicted"/>
<dbReference type="RefSeq" id="WP_154715872.1">
    <property type="nucleotide sequence ID" value="NZ_LT837803.1"/>
</dbReference>
<dbReference type="InterPro" id="IPR010419">
    <property type="entry name" value="CO_DH_gsu"/>
</dbReference>
<dbReference type="PANTHER" id="PTHR38588">
    <property type="entry name" value="BLL0334 PROTEIN"/>
    <property type="match status" value="1"/>
</dbReference>
<sequence length="213" mass="22286">MAIEMKESFQVAAPIGKVWDFMMKPEMVVACMPGAGLKEIVSPEKFIGTVKLKVGAVTAQYEGTITYAEVDEAARRLKLLAEGNERGGGTATATIACQLVSIEGGTDVQFESSVDLTGKLIQVGRGMIEGVAGQIVKKYIANVRKMLEVEAPADGVAPASVSAAASSAAGEATAQTAPAAAPPQEDSINMGAIVFKALWMSIVNFFKRLFGRG</sequence>
<dbReference type="Proteomes" id="UP000242886">
    <property type="component" value="Chromosome SDENCHOL"/>
</dbReference>
<dbReference type="Pfam" id="PF06240">
    <property type="entry name" value="COXG"/>
    <property type="match status" value="1"/>
</dbReference>
<accession>A0A7Z7HPW9</accession>
<dbReference type="EMBL" id="LT837803">
    <property type="protein sequence ID" value="SMB22010.1"/>
    <property type="molecule type" value="Genomic_DNA"/>
</dbReference>
<name>A0A7Z7HPW9_9PROT</name>
<keyword evidence="2" id="KW-1185">Reference proteome</keyword>
<organism evidence="1 2">
    <name type="scientific">Sterolibacterium denitrificans</name>
    <dbReference type="NCBI Taxonomy" id="157592"/>
    <lineage>
        <taxon>Bacteria</taxon>
        <taxon>Pseudomonadati</taxon>
        <taxon>Pseudomonadota</taxon>
        <taxon>Betaproteobacteria</taxon>
        <taxon>Nitrosomonadales</taxon>
        <taxon>Sterolibacteriaceae</taxon>
        <taxon>Sterolibacterium</taxon>
    </lineage>
</organism>
<protein>
    <submittedName>
        <fullName evidence="1">Carbon monoxide dehydrogenase subunit G</fullName>
    </submittedName>
</protein>
<evidence type="ECO:0000313" key="2">
    <source>
        <dbReference type="Proteomes" id="UP000242886"/>
    </source>
</evidence>